<feature type="compositionally biased region" description="Basic residues" evidence="4">
    <location>
        <begin position="191"/>
        <end position="219"/>
    </location>
</feature>
<dbReference type="Gene3D" id="1.10.10.10">
    <property type="entry name" value="Winged helix-like DNA-binding domain superfamily/Winged helix DNA-binding domain"/>
    <property type="match status" value="1"/>
</dbReference>
<dbReference type="InterPro" id="IPR036390">
    <property type="entry name" value="WH_DNA-bd_sf"/>
</dbReference>
<dbReference type="CDD" id="cd00073">
    <property type="entry name" value="H15"/>
    <property type="match status" value="1"/>
</dbReference>
<dbReference type="InterPro" id="IPR005818">
    <property type="entry name" value="Histone_H1/H5_H15"/>
</dbReference>
<organism evidence="6 7">
    <name type="scientific">Galemys pyrenaicus</name>
    <name type="common">Iberian desman</name>
    <name type="synonym">Pyrenean desman</name>
    <dbReference type="NCBI Taxonomy" id="202257"/>
    <lineage>
        <taxon>Eukaryota</taxon>
        <taxon>Metazoa</taxon>
        <taxon>Chordata</taxon>
        <taxon>Craniata</taxon>
        <taxon>Vertebrata</taxon>
        <taxon>Euteleostomi</taxon>
        <taxon>Mammalia</taxon>
        <taxon>Eutheria</taxon>
        <taxon>Laurasiatheria</taxon>
        <taxon>Eulipotyphla</taxon>
        <taxon>Talpidae</taxon>
        <taxon>Galemys</taxon>
    </lineage>
</organism>
<dbReference type="GO" id="GO:0003677">
    <property type="term" value="F:DNA binding"/>
    <property type="evidence" value="ECO:0007669"/>
    <property type="project" value="UniProtKB-KW"/>
</dbReference>
<dbReference type="InterPro" id="IPR036388">
    <property type="entry name" value="WH-like_DNA-bd_sf"/>
</dbReference>
<dbReference type="Pfam" id="PF00538">
    <property type="entry name" value="Linker_histone"/>
    <property type="match status" value="1"/>
</dbReference>
<comment type="subcellular location">
    <subcellularLocation>
        <location evidence="3">Nucleus</location>
    </subcellularLocation>
</comment>
<name>A0A8J6DIF3_GALPY</name>
<evidence type="ECO:0000256" key="4">
    <source>
        <dbReference type="SAM" id="MobiDB-lite"/>
    </source>
</evidence>
<keyword evidence="2 3" id="KW-0238">DNA-binding</keyword>
<dbReference type="OrthoDB" id="9634976at2759"/>
<dbReference type="GO" id="GO:0030527">
    <property type="term" value="F:structural constituent of chromatin"/>
    <property type="evidence" value="ECO:0007669"/>
    <property type="project" value="InterPro"/>
</dbReference>
<keyword evidence="3" id="KW-0158">Chromosome</keyword>
<dbReference type="Proteomes" id="UP000700334">
    <property type="component" value="Unassembled WGS sequence"/>
</dbReference>
<dbReference type="EMBL" id="JAGFMF010012115">
    <property type="protein sequence ID" value="KAG8507278.1"/>
    <property type="molecule type" value="Genomic_DNA"/>
</dbReference>
<dbReference type="GO" id="GO:0005634">
    <property type="term" value="C:nucleus"/>
    <property type="evidence" value="ECO:0007669"/>
    <property type="project" value="UniProtKB-SubCell"/>
</dbReference>
<comment type="similarity">
    <text evidence="3">Belongs to the histone H1/H5 family.</text>
</comment>
<evidence type="ECO:0000256" key="1">
    <source>
        <dbReference type="ARBA" id="ARBA00022934"/>
    </source>
</evidence>
<feature type="compositionally biased region" description="Basic residues" evidence="4">
    <location>
        <begin position="151"/>
        <end position="184"/>
    </location>
</feature>
<feature type="compositionally biased region" description="Low complexity" evidence="4">
    <location>
        <begin position="114"/>
        <end position="150"/>
    </location>
</feature>
<dbReference type="GO" id="GO:0000786">
    <property type="term" value="C:nucleosome"/>
    <property type="evidence" value="ECO:0007669"/>
    <property type="project" value="InterPro"/>
</dbReference>
<accession>A0A8J6DIF3</accession>
<keyword evidence="1" id="KW-0164">Citrullination</keyword>
<feature type="region of interest" description="Disordered" evidence="4">
    <location>
        <begin position="95"/>
        <end position="219"/>
    </location>
</feature>
<reference evidence="6" key="1">
    <citation type="journal article" date="2021" name="Evol. Appl.">
        <title>The genome of the Pyrenean desman and the effects of bottlenecks and inbreeding on the genomic landscape of an endangered species.</title>
        <authorList>
            <person name="Escoda L."/>
            <person name="Castresana J."/>
        </authorList>
    </citation>
    <scope>NUCLEOTIDE SEQUENCE</scope>
    <source>
        <strain evidence="6">IBE-C5619</strain>
    </source>
</reference>
<feature type="region of interest" description="Disordered" evidence="4">
    <location>
        <begin position="1"/>
        <end position="42"/>
    </location>
</feature>
<dbReference type="GO" id="GO:0006334">
    <property type="term" value="P:nucleosome assembly"/>
    <property type="evidence" value="ECO:0007669"/>
    <property type="project" value="InterPro"/>
</dbReference>
<dbReference type="InterPro" id="IPR005819">
    <property type="entry name" value="H1/H5"/>
</dbReference>
<evidence type="ECO:0000259" key="5">
    <source>
        <dbReference type="PROSITE" id="PS51504"/>
    </source>
</evidence>
<comment type="caution">
    <text evidence="6">The sequence shown here is derived from an EMBL/GenBank/DDBJ whole genome shotgun (WGS) entry which is preliminary data.</text>
</comment>
<dbReference type="PROSITE" id="PS51504">
    <property type="entry name" value="H15"/>
    <property type="match status" value="1"/>
</dbReference>
<feature type="domain" description="H15" evidence="5">
    <location>
        <begin position="40"/>
        <end position="113"/>
    </location>
</feature>
<keyword evidence="3" id="KW-0539">Nucleus</keyword>
<dbReference type="AlphaFoldDB" id="A0A8J6DIF3"/>
<evidence type="ECO:0000313" key="7">
    <source>
        <dbReference type="Proteomes" id="UP000700334"/>
    </source>
</evidence>
<dbReference type="FunFam" id="1.10.10.10:FF:000075">
    <property type="entry name" value="Histone H1 like"/>
    <property type="match status" value="1"/>
</dbReference>
<gene>
    <name evidence="6" type="ORF">J0S82_005637</name>
</gene>
<dbReference type="SUPFAM" id="SSF46785">
    <property type="entry name" value="Winged helix' DNA-binding domain"/>
    <property type="match status" value="1"/>
</dbReference>
<protein>
    <submittedName>
        <fullName evidence="6">Histone H1.1</fullName>
    </submittedName>
</protein>
<evidence type="ECO:0000256" key="3">
    <source>
        <dbReference type="RuleBase" id="RU003894"/>
    </source>
</evidence>
<sequence length="219" mass="22088">MSETAPPAPAVSTLPEKPVAGKKAKKPAKAVAAAAKKKPAGPSVSELIVQAVSSSKERSGVSLAALKKALAAAGYDVEKNNSRIKLGLKSLVGKGTLVQTKGTGASGSFKLNKKAASADAKTSTTKVASKTKAAGAPKKPKKPSGATTAKKGVKTPKKAKKPAVAKKPSKSPKKPKAVKAKKVAKSPAKAKAVKPKAAKAKVTKPKTAAKPKKAAPKRK</sequence>
<dbReference type="PRINTS" id="PR00624">
    <property type="entry name" value="HISTONEH5"/>
</dbReference>
<keyword evidence="7" id="KW-1185">Reference proteome</keyword>
<proteinExistence type="inferred from homology"/>
<dbReference type="SMART" id="SM00526">
    <property type="entry name" value="H15"/>
    <property type="match status" value="1"/>
</dbReference>
<evidence type="ECO:0000256" key="2">
    <source>
        <dbReference type="ARBA" id="ARBA00023125"/>
    </source>
</evidence>
<evidence type="ECO:0000313" key="6">
    <source>
        <dbReference type="EMBL" id="KAG8507278.1"/>
    </source>
</evidence>